<feature type="transmembrane region" description="Helical" evidence="1">
    <location>
        <begin position="78"/>
        <end position="101"/>
    </location>
</feature>
<gene>
    <name evidence="2" type="ORF">ACFORJ_06070</name>
</gene>
<feature type="transmembrane region" description="Helical" evidence="1">
    <location>
        <begin position="113"/>
        <end position="133"/>
    </location>
</feature>
<comment type="caution">
    <text evidence="2">The sequence shown here is derived from an EMBL/GenBank/DDBJ whole genome shotgun (WGS) entry which is preliminary data.</text>
</comment>
<dbReference type="EMBL" id="JBHRZN010000002">
    <property type="protein sequence ID" value="MFC3849729.1"/>
    <property type="molecule type" value="Genomic_DNA"/>
</dbReference>
<keyword evidence="1" id="KW-0812">Transmembrane</keyword>
<sequence>MMTTPRTPRGRLLDIAALAAVSTWCAQTAAAYLVPSGSEVSQLSLAGTLINLKAWGVAWIIVAVIVAIGIWSRTMRIIGLAIFVGMNIVWAASFLEAWAVGASGRAWVSAKNYGLIATLGVCIAAWTGGGGRLDADLR</sequence>
<accession>A0ABV7ZNA4</accession>
<protein>
    <submittedName>
        <fullName evidence="2">Uncharacterized protein</fullName>
    </submittedName>
</protein>
<organism evidence="2 3">
    <name type="scientific">Corynebacterium hansenii</name>
    <dbReference type="NCBI Taxonomy" id="394964"/>
    <lineage>
        <taxon>Bacteria</taxon>
        <taxon>Bacillati</taxon>
        <taxon>Actinomycetota</taxon>
        <taxon>Actinomycetes</taxon>
        <taxon>Mycobacteriales</taxon>
        <taxon>Corynebacteriaceae</taxon>
        <taxon>Corynebacterium</taxon>
    </lineage>
</organism>
<evidence type="ECO:0000256" key="1">
    <source>
        <dbReference type="SAM" id="Phobius"/>
    </source>
</evidence>
<feature type="transmembrane region" description="Helical" evidence="1">
    <location>
        <begin position="54"/>
        <end position="71"/>
    </location>
</feature>
<feature type="transmembrane region" description="Helical" evidence="1">
    <location>
        <begin position="12"/>
        <end position="34"/>
    </location>
</feature>
<reference evidence="3" key="1">
    <citation type="journal article" date="2019" name="Int. J. Syst. Evol. Microbiol.">
        <title>The Global Catalogue of Microorganisms (GCM) 10K type strain sequencing project: providing services to taxonomists for standard genome sequencing and annotation.</title>
        <authorList>
            <consortium name="The Broad Institute Genomics Platform"/>
            <consortium name="The Broad Institute Genome Sequencing Center for Infectious Disease"/>
            <person name="Wu L."/>
            <person name="Ma J."/>
        </authorList>
    </citation>
    <scope>NUCLEOTIDE SEQUENCE [LARGE SCALE GENOMIC DNA]</scope>
    <source>
        <strain evidence="3">CCUG 53252</strain>
    </source>
</reference>
<keyword evidence="1" id="KW-1133">Transmembrane helix</keyword>
<evidence type="ECO:0000313" key="2">
    <source>
        <dbReference type="EMBL" id="MFC3849729.1"/>
    </source>
</evidence>
<keyword evidence="3" id="KW-1185">Reference proteome</keyword>
<dbReference type="RefSeq" id="WP_290288695.1">
    <property type="nucleotide sequence ID" value="NZ_CP047211.1"/>
</dbReference>
<keyword evidence="1" id="KW-0472">Membrane</keyword>
<name>A0ABV7ZNA4_9CORY</name>
<proteinExistence type="predicted"/>
<evidence type="ECO:0000313" key="3">
    <source>
        <dbReference type="Proteomes" id="UP001595751"/>
    </source>
</evidence>
<dbReference type="Proteomes" id="UP001595751">
    <property type="component" value="Unassembled WGS sequence"/>
</dbReference>